<accession>A0AAV0WRK5</accession>
<sequence length="94" mass="10407">MASSSIRDLANVANSKENELSFLEVYKMWSTRGKRTNLKFIGQKELAKSASTINLRKSLGIKAKARYRDGASEESDSQKISNQKMGHTLSGLTP</sequence>
<proteinExistence type="predicted"/>
<comment type="caution">
    <text evidence="2">The sequence shown here is derived from an EMBL/GenBank/DDBJ whole genome shotgun (WGS) entry which is preliminary data.</text>
</comment>
<gene>
    <name evidence="2" type="ORF">MEUPH1_LOCUS13752</name>
</gene>
<evidence type="ECO:0000313" key="3">
    <source>
        <dbReference type="Proteomes" id="UP001160148"/>
    </source>
</evidence>
<reference evidence="2 3" key="1">
    <citation type="submission" date="2023-01" db="EMBL/GenBank/DDBJ databases">
        <authorList>
            <person name="Whitehead M."/>
        </authorList>
    </citation>
    <scope>NUCLEOTIDE SEQUENCE [LARGE SCALE GENOMIC DNA]</scope>
</reference>
<organism evidence="2 3">
    <name type="scientific">Macrosiphum euphorbiae</name>
    <name type="common">potato aphid</name>
    <dbReference type="NCBI Taxonomy" id="13131"/>
    <lineage>
        <taxon>Eukaryota</taxon>
        <taxon>Metazoa</taxon>
        <taxon>Ecdysozoa</taxon>
        <taxon>Arthropoda</taxon>
        <taxon>Hexapoda</taxon>
        <taxon>Insecta</taxon>
        <taxon>Pterygota</taxon>
        <taxon>Neoptera</taxon>
        <taxon>Paraneoptera</taxon>
        <taxon>Hemiptera</taxon>
        <taxon>Sternorrhyncha</taxon>
        <taxon>Aphidomorpha</taxon>
        <taxon>Aphidoidea</taxon>
        <taxon>Aphididae</taxon>
        <taxon>Macrosiphini</taxon>
        <taxon>Macrosiphum</taxon>
    </lineage>
</organism>
<name>A0AAV0WRK5_9HEMI</name>
<evidence type="ECO:0000256" key="1">
    <source>
        <dbReference type="SAM" id="MobiDB-lite"/>
    </source>
</evidence>
<evidence type="ECO:0000313" key="2">
    <source>
        <dbReference type="EMBL" id="CAI6358212.1"/>
    </source>
</evidence>
<protein>
    <submittedName>
        <fullName evidence="2">Uncharacterized protein</fullName>
    </submittedName>
</protein>
<dbReference type="EMBL" id="CARXXK010000002">
    <property type="protein sequence ID" value="CAI6358212.1"/>
    <property type="molecule type" value="Genomic_DNA"/>
</dbReference>
<feature type="compositionally biased region" description="Polar residues" evidence="1">
    <location>
        <begin position="78"/>
        <end position="94"/>
    </location>
</feature>
<dbReference type="Proteomes" id="UP001160148">
    <property type="component" value="Unassembled WGS sequence"/>
</dbReference>
<keyword evidence="3" id="KW-1185">Reference proteome</keyword>
<dbReference type="AlphaFoldDB" id="A0AAV0WRK5"/>
<feature type="region of interest" description="Disordered" evidence="1">
    <location>
        <begin position="66"/>
        <end position="94"/>
    </location>
</feature>